<protein>
    <recommendedName>
        <fullName evidence="1">N-acetyltransferase domain-containing protein</fullName>
    </recommendedName>
</protein>
<dbReference type="EMBL" id="GIIL01002904">
    <property type="protein sequence ID" value="NOV46630.1"/>
    <property type="molecule type" value="Transcribed_RNA"/>
</dbReference>
<dbReference type="Pfam" id="PF00583">
    <property type="entry name" value="Acetyltransf_1"/>
    <property type="match status" value="1"/>
</dbReference>
<dbReference type="PANTHER" id="PTHR20905:SF32">
    <property type="entry name" value="ARYLALKYLAMINE N-ACETYLTRANSFERASE-LIKE 7, ISOFORM A"/>
    <property type="match status" value="1"/>
</dbReference>
<accession>A0A6M2DLN8</accession>
<dbReference type="CDD" id="cd04301">
    <property type="entry name" value="NAT_SF"/>
    <property type="match status" value="1"/>
</dbReference>
<dbReference type="InterPro" id="IPR016181">
    <property type="entry name" value="Acyl_CoA_acyltransferase"/>
</dbReference>
<dbReference type="GO" id="GO:0008080">
    <property type="term" value="F:N-acetyltransferase activity"/>
    <property type="evidence" value="ECO:0007669"/>
    <property type="project" value="TreeGrafter"/>
</dbReference>
<feature type="domain" description="N-acetyltransferase" evidence="1">
    <location>
        <begin position="79"/>
        <end position="245"/>
    </location>
</feature>
<reference evidence="2" key="1">
    <citation type="submission" date="2020-03" db="EMBL/GenBank/DDBJ databases">
        <title>Transcriptomic Profiling of the Digestive Tract of the Rat Flea, Xenopsylla cheopis, Following Blood Feeding and Infection with Yersinia pestis.</title>
        <authorList>
            <person name="Bland D.M."/>
            <person name="Martens C.A."/>
            <person name="Virtaneva K."/>
            <person name="Kanakabandi K."/>
            <person name="Long D."/>
            <person name="Rosenke R."/>
            <person name="Saturday G.A."/>
            <person name="Hoyt F.H."/>
            <person name="Bruno D.P."/>
            <person name="Ribeiro J.M.C."/>
            <person name="Hinnebusch J."/>
        </authorList>
    </citation>
    <scope>NUCLEOTIDE SEQUENCE</scope>
</reference>
<dbReference type="InterPro" id="IPR000182">
    <property type="entry name" value="GNAT_dom"/>
</dbReference>
<sequence>MLRTFTRQLSNLAVYKWRRPESVQFPIIWRQFERQDKKENRLRKFRISDVSDADKGLQNALVKHMCDFYLKDEPLFLAMNMRDDSKSVQETEQLWHNIFSQRLVLACLEEAQDGNLVTTSDGVPRVVGCNFTFVTKKGQPKIQPDGKCFKIFRDANDYLASFTDCYAHYGVDEYLYAFGLSVDPSYRGMGVAMEILKARNDMGRKVGLKATVTTFTALESQKLAEKCGYETLVEKSYEQMEKDNPAFKFPGIQTKTAKLMGMKL</sequence>
<evidence type="ECO:0000259" key="1">
    <source>
        <dbReference type="PROSITE" id="PS51186"/>
    </source>
</evidence>
<name>A0A6M2DLN8_XENCH</name>
<dbReference type="Gene3D" id="3.40.630.30">
    <property type="match status" value="1"/>
</dbReference>
<organism evidence="2">
    <name type="scientific">Xenopsylla cheopis</name>
    <name type="common">Oriental rat flea</name>
    <name type="synonym">Pulex cheopis</name>
    <dbReference type="NCBI Taxonomy" id="163159"/>
    <lineage>
        <taxon>Eukaryota</taxon>
        <taxon>Metazoa</taxon>
        <taxon>Ecdysozoa</taxon>
        <taxon>Arthropoda</taxon>
        <taxon>Hexapoda</taxon>
        <taxon>Insecta</taxon>
        <taxon>Pterygota</taxon>
        <taxon>Neoptera</taxon>
        <taxon>Endopterygota</taxon>
        <taxon>Siphonaptera</taxon>
        <taxon>Pulicidae</taxon>
        <taxon>Xenopsyllinae</taxon>
        <taxon>Xenopsylla</taxon>
    </lineage>
</organism>
<dbReference type="PROSITE" id="PS51186">
    <property type="entry name" value="GNAT"/>
    <property type="match status" value="1"/>
</dbReference>
<dbReference type="SUPFAM" id="SSF55729">
    <property type="entry name" value="Acyl-CoA N-acyltransferases (Nat)"/>
    <property type="match status" value="1"/>
</dbReference>
<evidence type="ECO:0000313" key="2">
    <source>
        <dbReference type="EMBL" id="NOV46630.1"/>
    </source>
</evidence>
<dbReference type="PANTHER" id="PTHR20905">
    <property type="entry name" value="N-ACETYLTRANSFERASE-RELATED"/>
    <property type="match status" value="1"/>
</dbReference>
<dbReference type="AlphaFoldDB" id="A0A6M2DLN8"/>
<proteinExistence type="predicted"/>